<keyword evidence="4" id="KW-1185">Reference proteome</keyword>
<dbReference type="AlphaFoldDB" id="A0ABD1Q0K5"/>
<evidence type="ECO:0000313" key="3">
    <source>
        <dbReference type="EMBL" id="KAL2469708.1"/>
    </source>
</evidence>
<protein>
    <recommendedName>
        <fullName evidence="2">PB1-like domain-containing protein</fullName>
    </recommendedName>
</protein>
<comment type="caution">
    <text evidence="3">The sequence shown here is derived from an EMBL/GenBank/DDBJ whole genome shotgun (WGS) entry which is preliminary data.</text>
</comment>
<dbReference type="InterPro" id="IPR058594">
    <property type="entry name" value="PB1-like_dom_pln"/>
</dbReference>
<organism evidence="3 4">
    <name type="scientific">Abeliophyllum distichum</name>
    <dbReference type="NCBI Taxonomy" id="126358"/>
    <lineage>
        <taxon>Eukaryota</taxon>
        <taxon>Viridiplantae</taxon>
        <taxon>Streptophyta</taxon>
        <taxon>Embryophyta</taxon>
        <taxon>Tracheophyta</taxon>
        <taxon>Spermatophyta</taxon>
        <taxon>Magnoliopsida</taxon>
        <taxon>eudicotyledons</taxon>
        <taxon>Gunneridae</taxon>
        <taxon>Pentapetalae</taxon>
        <taxon>asterids</taxon>
        <taxon>lamiids</taxon>
        <taxon>Lamiales</taxon>
        <taxon>Oleaceae</taxon>
        <taxon>Forsythieae</taxon>
        <taxon>Abeliophyllum</taxon>
    </lineage>
</organism>
<sequence length="319" mass="36167">MTNRLCEERTRRVTKSKNPKFLHPVVRRRSVVAPLPSQNSVFTQLAKNHLLKMSSIPRFRHFGDEAPQYGAKNDFFTLEVHHGGKFFNKPNNVVYEHGYVMFVDFVLPRHFTIGMLNKFCDACGCGGEMTFYYKKRGLSLGKGLVRLKSEADVREMLRDRNGQRVVQIYVVGPQASLSLAMEAFEEHDDCLNNEGIGLGSDNNAGCYVPTMQCSSDMEVDKEGVDEYIFNQEDIWSQFEESLVYNDLPTYVGNVSDEGGAREPVREVRGESEEVLVESDYELDEELPTTAPTEKVNHDFGFGTIEGQEVRADDTDYEGL</sequence>
<reference evidence="4" key="1">
    <citation type="submission" date="2024-07" db="EMBL/GenBank/DDBJ databases">
        <title>Two chromosome-level genome assemblies of Korean endemic species Abeliophyllum distichum and Forsythia ovata (Oleaceae).</title>
        <authorList>
            <person name="Jang H."/>
        </authorList>
    </citation>
    <scope>NUCLEOTIDE SEQUENCE [LARGE SCALE GENOMIC DNA]</scope>
</reference>
<gene>
    <name evidence="3" type="ORF">Adt_37844</name>
</gene>
<proteinExistence type="predicted"/>
<name>A0ABD1Q0K5_9LAMI</name>
<feature type="region of interest" description="Disordered" evidence="1">
    <location>
        <begin position="279"/>
        <end position="319"/>
    </location>
</feature>
<feature type="domain" description="PB1-like" evidence="2">
    <location>
        <begin position="74"/>
        <end position="170"/>
    </location>
</feature>
<evidence type="ECO:0000313" key="4">
    <source>
        <dbReference type="Proteomes" id="UP001604336"/>
    </source>
</evidence>
<evidence type="ECO:0000259" key="2">
    <source>
        <dbReference type="Pfam" id="PF26130"/>
    </source>
</evidence>
<dbReference type="EMBL" id="JBFOLK010000012">
    <property type="protein sequence ID" value="KAL2469708.1"/>
    <property type="molecule type" value="Genomic_DNA"/>
</dbReference>
<dbReference type="Proteomes" id="UP001604336">
    <property type="component" value="Unassembled WGS sequence"/>
</dbReference>
<dbReference type="Pfam" id="PF26130">
    <property type="entry name" value="PB1-like"/>
    <property type="match status" value="1"/>
</dbReference>
<evidence type="ECO:0000256" key="1">
    <source>
        <dbReference type="SAM" id="MobiDB-lite"/>
    </source>
</evidence>
<accession>A0ABD1Q0K5</accession>